<dbReference type="PROSITE" id="PS50294">
    <property type="entry name" value="WD_REPEATS_REGION"/>
    <property type="match status" value="1"/>
</dbReference>
<keyword evidence="1" id="KW-0853">WD repeat</keyword>
<dbReference type="InterPro" id="IPR045160">
    <property type="entry name" value="ATG16"/>
</dbReference>
<dbReference type="PANTHER" id="PTHR19878:SF8">
    <property type="entry name" value="AUTOPHAGY-RELATED 16, ISOFORM F"/>
    <property type="match status" value="1"/>
</dbReference>
<keyword evidence="2" id="KW-0175">Coiled coil</keyword>
<dbReference type="SMART" id="SM00320">
    <property type="entry name" value="WD40"/>
    <property type="match status" value="3"/>
</dbReference>
<dbReference type="InterPro" id="IPR001680">
    <property type="entry name" value="WD40_rpt"/>
</dbReference>
<dbReference type="GO" id="GO:0034045">
    <property type="term" value="C:phagophore assembly site membrane"/>
    <property type="evidence" value="ECO:0007669"/>
    <property type="project" value="TreeGrafter"/>
</dbReference>
<dbReference type="PANTHER" id="PTHR19878">
    <property type="entry name" value="AUTOPHAGY PROTEIN 16-LIKE"/>
    <property type="match status" value="1"/>
</dbReference>
<evidence type="ECO:0000313" key="4">
    <source>
        <dbReference type="Proteomes" id="UP000281553"/>
    </source>
</evidence>
<feature type="coiled-coil region" evidence="2">
    <location>
        <begin position="33"/>
        <end position="67"/>
    </location>
</feature>
<dbReference type="InterPro" id="IPR015943">
    <property type="entry name" value="WD40/YVTN_repeat-like_dom_sf"/>
</dbReference>
<accession>A0A3P7L9X5</accession>
<feature type="repeat" description="WD" evidence="1">
    <location>
        <begin position="287"/>
        <end position="316"/>
    </location>
</feature>
<dbReference type="GO" id="GO:0034274">
    <property type="term" value="C:Atg12-Atg5-Atg16 complex"/>
    <property type="evidence" value="ECO:0007669"/>
    <property type="project" value="TreeGrafter"/>
</dbReference>
<feature type="repeat" description="WD" evidence="1">
    <location>
        <begin position="223"/>
        <end position="245"/>
    </location>
</feature>
<dbReference type="GO" id="GO:0000421">
    <property type="term" value="C:autophagosome membrane"/>
    <property type="evidence" value="ECO:0007669"/>
    <property type="project" value="TreeGrafter"/>
</dbReference>
<dbReference type="Gene3D" id="2.130.10.10">
    <property type="entry name" value="YVTN repeat-like/Quinoprotein amine dehydrogenase"/>
    <property type="match status" value="3"/>
</dbReference>
<name>A0A3P7L9X5_DIBLA</name>
<evidence type="ECO:0000256" key="1">
    <source>
        <dbReference type="PROSITE-ProRule" id="PRU00221"/>
    </source>
</evidence>
<dbReference type="OrthoDB" id="6262491at2759"/>
<keyword evidence="4" id="KW-1185">Reference proteome</keyword>
<evidence type="ECO:0000313" key="3">
    <source>
        <dbReference type="EMBL" id="VDN13464.1"/>
    </source>
</evidence>
<evidence type="ECO:0000256" key="2">
    <source>
        <dbReference type="SAM" id="Coils"/>
    </source>
</evidence>
<reference evidence="3 4" key="1">
    <citation type="submission" date="2018-11" db="EMBL/GenBank/DDBJ databases">
        <authorList>
            <consortium name="Pathogen Informatics"/>
        </authorList>
    </citation>
    <scope>NUCLEOTIDE SEQUENCE [LARGE SCALE GENOMIC DNA]</scope>
</reference>
<proteinExistence type="predicted"/>
<dbReference type="Proteomes" id="UP000281553">
    <property type="component" value="Unassembled WGS sequence"/>
</dbReference>
<gene>
    <name evidence="3" type="ORF">DILT_LOCUS9295</name>
</gene>
<dbReference type="InterPro" id="IPR036322">
    <property type="entry name" value="WD40_repeat_dom_sf"/>
</dbReference>
<dbReference type="SUPFAM" id="SSF50978">
    <property type="entry name" value="WD40 repeat-like"/>
    <property type="match status" value="1"/>
</dbReference>
<dbReference type="GO" id="GO:0000045">
    <property type="term" value="P:autophagosome assembly"/>
    <property type="evidence" value="ECO:0007669"/>
    <property type="project" value="InterPro"/>
</dbReference>
<protein>
    <submittedName>
        <fullName evidence="3">Uncharacterized protein</fullName>
    </submittedName>
</protein>
<dbReference type="GO" id="GO:0043495">
    <property type="term" value="F:protein-membrane adaptor activity"/>
    <property type="evidence" value="ECO:0007669"/>
    <property type="project" value="TreeGrafter"/>
</dbReference>
<feature type="repeat" description="WD" evidence="1">
    <location>
        <begin position="122"/>
        <end position="147"/>
    </location>
</feature>
<organism evidence="3 4">
    <name type="scientific">Dibothriocephalus latus</name>
    <name type="common">Fish tapeworm</name>
    <name type="synonym">Diphyllobothrium latum</name>
    <dbReference type="NCBI Taxonomy" id="60516"/>
    <lineage>
        <taxon>Eukaryota</taxon>
        <taxon>Metazoa</taxon>
        <taxon>Spiralia</taxon>
        <taxon>Lophotrochozoa</taxon>
        <taxon>Platyhelminthes</taxon>
        <taxon>Cestoda</taxon>
        <taxon>Eucestoda</taxon>
        <taxon>Diphyllobothriidea</taxon>
        <taxon>Diphyllobothriidae</taxon>
        <taxon>Dibothriocephalus</taxon>
    </lineage>
</organism>
<sequence length="393" mass="44400">MKERNRACLSELSEVKKANQVLLDEQAATMLTVQSVESKNRVLEENNAKLMRQIRILQQQVEELKNFESDVKFRLQREAVQKGLLDAATAQVSIEGQTTENPEKFSTVPTKAQAKADLTEDVNSVRFNPSGSLFASGGLDRKVSIWKETMVLGASSDFACRVWTLSDNRLKINLTGHSERVLAARFMGDSNRLWDLDKRQCTRTLTPLSAIHDVVACCSLQSVISGHFDKKVRIWDQRSGNMTNEVSLSGRITGLDLSCVELRQNEVVRSFQADGFHINSDFVRPCFSPDGQYVACGSLDGGVYIWNAMSGALEHVLRGHEYVSSFACPSLSPLFPWLQCFIIIRDCTFFLHPHANSTRDYRLTKWLFRQPRRALQGRSSFGRFDLKSFLPFC</sequence>
<dbReference type="PROSITE" id="PS50082">
    <property type="entry name" value="WD_REPEATS_2"/>
    <property type="match status" value="3"/>
</dbReference>
<dbReference type="EMBL" id="UYRU01056456">
    <property type="protein sequence ID" value="VDN13464.1"/>
    <property type="molecule type" value="Genomic_DNA"/>
</dbReference>
<dbReference type="AlphaFoldDB" id="A0A3P7L9X5"/>
<dbReference type="Pfam" id="PF00400">
    <property type="entry name" value="WD40"/>
    <property type="match status" value="3"/>
</dbReference>